<accession>A0ABP0HMF9</accession>
<sequence length="225" mass="25774">MPMQLEIPEARFTGRLKAPCAAAQLPQISRSLSELCHPTSSPMHRGKRVPSEWVGGVQRWRFCLKDEPQRGNQEQVKTCAQAMHPLTAQRWDRQARSAEELELKRYGYHRNLPRTRGGPNAQSRFKELVPPEQRANGDSFDPPQVRALAAEGREARRKVKLETLGHIRVLRYEEPTHGRLVVQRWRSGYIDLKASMPKESDAEIAWQRGLRKSVCDNLVTFSGVF</sequence>
<evidence type="ECO:0000313" key="1">
    <source>
        <dbReference type="EMBL" id="CAK8990549.1"/>
    </source>
</evidence>
<keyword evidence="2" id="KW-1185">Reference proteome</keyword>
<dbReference type="Proteomes" id="UP001642464">
    <property type="component" value="Unassembled WGS sequence"/>
</dbReference>
<reference evidence="1 2" key="1">
    <citation type="submission" date="2024-02" db="EMBL/GenBank/DDBJ databases">
        <authorList>
            <person name="Chen Y."/>
            <person name="Shah S."/>
            <person name="Dougan E. K."/>
            <person name="Thang M."/>
            <person name="Chan C."/>
        </authorList>
    </citation>
    <scope>NUCLEOTIDE SEQUENCE [LARGE SCALE GENOMIC DNA]</scope>
</reference>
<evidence type="ECO:0000313" key="2">
    <source>
        <dbReference type="Proteomes" id="UP001642464"/>
    </source>
</evidence>
<protein>
    <submittedName>
        <fullName evidence="1">Nipped-B-like protein B</fullName>
    </submittedName>
</protein>
<comment type="caution">
    <text evidence="1">The sequence shown here is derived from an EMBL/GenBank/DDBJ whole genome shotgun (WGS) entry which is preliminary data.</text>
</comment>
<dbReference type="EMBL" id="CAXAMM010001114">
    <property type="protein sequence ID" value="CAK8990549.1"/>
    <property type="molecule type" value="Genomic_DNA"/>
</dbReference>
<name>A0ABP0HMF9_9DINO</name>
<gene>
    <name evidence="1" type="ORF">SCF082_LOCUS2281</name>
</gene>
<organism evidence="1 2">
    <name type="scientific">Durusdinium trenchii</name>
    <dbReference type="NCBI Taxonomy" id="1381693"/>
    <lineage>
        <taxon>Eukaryota</taxon>
        <taxon>Sar</taxon>
        <taxon>Alveolata</taxon>
        <taxon>Dinophyceae</taxon>
        <taxon>Suessiales</taxon>
        <taxon>Symbiodiniaceae</taxon>
        <taxon>Durusdinium</taxon>
    </lineage>
</organism>
<proteinExistence type="predicted"/>